<evidence type="ECO:0008006" key="3">
    <source>
        <dbReference type="Google" id="ProtNLM"/>
    </source>
</evidence>
<dbReference type="EMBL" id="SZQL01000010">
    <property type="protein sequence ID" value="TKK67806.1"/>
    <property type="molecule type" value="Genomic_DNA"/>
</dbReference>
<dbReference type="OrthoDB" id="800027at2"/>
<dbReference type="InterPro" id="IPR024447">
    <property type="entry name" value="YXWGXW_rpt"/>
</dbReference>
<dbReference type="Pfam" id="PF12779">
    <property type="entry name" value="WXXGXW"/>
    <property type="match status" value="2"/>
</dbReference>
<comment type="caution">
    <text evidence="1">The sequence shown here is derived from an EMBL/GenBank/DDBJ whole genome shotgun (WGS) entry which is preliminary data.</text>
</comment>
<gene>
    <name evidence="1" type="ORF">FC093_13745</name>
</gene>
<reference evidence="1 2" key="1">
    <citation type="submission" date="2019-05" db="EMBL/GenBank/DDBJ databases">
        <title>Panacibacter sp. strain 17mud1-8 Genome sequencing and assembly.</title>
        <authorList>
            <person name="Chhetri G."/>
        </authorList>
    </citation>
    <scope>NUCLEOTIDE SEQUENCE [LARGE SCALE GENOMIC DNA]</scope>
    <source>
        <strain evidence="1 2">17mud1-8</strain>
    </source>
</reference>
<accession>A0A4U3L2L9</accession>
<dbReference type="RefSeq" id="WP_137262371.1">
    <property type="nucleotide sequence ID" value="NZ_SZQL01000010.1"/>
</dbReference>
<dbReference type="Proteomes" id="UP000305848">
    <property type="component" value="Unassembled WGS sequence"/>
</dbReference>
<evidence type="ECO:0000313" key="1">
    <source>
        <dbReference type="EMBL" id="TKK67806.1"/>
    </source>
</evidence>
<dbReference type="AlphaFoldDB" id="A0A4U3L2L9"/>
<evidence type="ECO:0000313" key="2">
    <source>
        <dbReference type="Proteomes" id="UP000305848"/>
    </source>
</evidence>
<dbReference type="PROSITE" id="PS51257">
    <property type="entry name" value="PROKAR_LIPOPROTEIN"/>
    <property type="match status" value="1"/>
</dbReference>
<proteinExistence type="predicted"/>
<organism evidence="1 2">
    <name type="scientific">Ilyomonas limi</name>
    <dbReference type="NCBI Taxonomy" id="2575867"/>
    <lineage>
        <taxon>Bacteria</taxon>
        <taxon>Pseudomonadati</taxon>
        <taxon>Bacteroidota</taxon>
        <taxon>Chitinophagia</taxon>
        <taxon>Chitinophagales</taxon>
        <taxon>Chitinophagaceae</taxon>
        <taxon>Ilyomonas</taxon>
    </lineage>
</organism>
<sequence>MKNIILYTLVLILFFSATGCTSGHYVATRPAPGMYSRPPRPYPNYIWVDGNYYWRGGRYVHRPGYWAAPRPHRVWAPGVWIRTPRGYYWRRGHWR</sequence>
<name>A0A4U3L2L9_9BACT</name>
<protein>
    <recommendedName>
        <fullName evidence="3">YXWGXW repeat-containing protein</fullName>
    </recommendedName>
</protein>
<keyword evidence="2" id="KW-1185">Reference proteome</keyword>